<dbReference type="InterPro" id="IPR011122">
    <property type="entry name" value="WavE"/>
</dbReference>
<dbReference type="eggNOG" id="ENOG5032T52">
    <property type="taxonomic scope" value="Bacteria"/>
</dbReference>
<sequence>MPTEPLAHAPISDSDISILLQGGISQRNLSQILRNLSTWRRLFPHAELVLVISSCDLPDQLPHAGAPSMGQMQQQLERFQVKALFAPYQAPLPGMKSDSPGDNNVNLMISAAKTGLAAVGRRYTLRIRNDLVFCSRNFLDIYHTHSDTSNNQWAIFTQRIMIGEVFTLNPMTLSRMPFHFSDWFQFGLSDDLRKIWNEVGYLPLMDAAWYKFEPLPTRSNDVERRFFTRLAPEQWVSFPVFKKCFPALQLNQFNDPASQEESMAILAANYHVVNLKEIHAYIDKYQDIISRMSVYTRLECLSQQAVDHYIQADPQQRLVLKQAWQRNAIRLERKVRFRQSAWFRRIWRPLTRLYKALLGPG</sequence>
<proteinExistence type="predicted"/>
<dbReference type="RefSeq" id="WP_014404161.1">
    <property type="nucleotide sequence ID" value="NC_017033.1"/>
</dbReference>
<gene>
    <name evidence="1" type="ordered locus">Fraau_2824</name>
</gene>
<dbReference type="OrthoDB" id="6716726at2"/>
<accession>H8L0B8</accession>
<evidence type="ECO:0000313" key="1">
    <source>
        <dbReference type="EMBL" id="AFC87158.1"/>
    </source>
</evidence>
<keyword evidence="2" id="KW-1185">Reference proteome</keyword>
<dbReference type="Proteomes" id="UP000005234">
    <property type="component" value="Chromosome"/>
</dbReference>
<dbReference type="AlphaFoldDB" id="H8L0B8"/>
<name>H8L0B8_FRAAD</name>
<dbReference type="Pfam" id="PF07507">
    <property type="entry name" value="WavE"/>
    <property type="match status" value="1"/>
</dbReference>
<reference evidence="1" key="1">
    <citation type="submission" date="2012-02" db="EMBL/GenBank/DDBJ databases">
        <title>The complete genome of Frateuria aurantia DSM 6220.</title>
        <authorList>
            <consortium name="US DOE Joint Genome Institute (JGI-PGF)"/>
            <person name="Lucas S."/>
            <person name="Copeland A."/>
            <person name="Lapidus A."/>
            <person name="Glavina del Rio T."/>
            <person name="Dalin E."/>
            <person name="Tice H."/>
            <person name="Bruce D."/>
            <person name="Goodwin L."/>
            <person name="Pitluck S."/>
            <person name="Peters L."/>
            <person name="Ovchinnikova G."/>
            <person name="Teshima H."/>
            <person name="Kyrpides N."/>
            <person name="Mavromatis K."/>
            <person name="Ivanova N."/>
            <person name="Brettin T."/>
            <person name="Detter J.C."/>
            <person name="Han C."/>
            <person name="Larimer F."/>
            <person name="Land M."/>
            <person name="Hauser L."/>
            <person name="Markowitz V."/>
            <person name="Cheng J.-F."/>
            <person name="Hugenholtz P."/>
            <person name="Woyke T."/>
            <person name="Wu D."/>
            <person name="Brambilla E."/>
            <person name="Klenk H.-P."/>
            <person name="Eisen J.A."/>
        </authorList>
    </citation>
    <scope>NUCLEOTIDE SEQUENCE</scope>
    <source>
        <strain evidence="1">DSM 6220</strain>
    </source>
</reference>
<dbReference type="KEGG" id="fau:Fraau_2824"/>
<organism evidence="1 2">
    <name type="scientific">Frateuria aurantia (strain ATCC 33424 / DSM 6220 / KCTC 2777 / LMG 1558 / NBRC 3245 / NCIMB 13370)</name>
    <name type="common">Acetobacter aurantius</name>
    <dbReference type="NCBI Taxonomy" id="767434"/>
    <lineage>
        <taxon>Bacteria</taxon>
        <taxon>Pseudomonadati</taxon>
        <taxon>Pseudomonadota</taxon>
        <taxon>Gammaproteobacteria</taxon>
        <taxon>Lysobacterales</taxon>
        <taxon>Rhodanobacteraceae</taxon>
        <taxon>Frateuria</taxon>
    </lineage>
</organism>
<dbReference type="EMBL" id="CP003350">
    <property type="protein sequence ID" value="AFC87158.1"/>
    <property type="molecule type" value="Genomic_DNA"/>
</dbReference>
<protein>
    <submittedName>
        <fullName evidence="1">WavE lipopolysaccharide synthesis</fullName>
    </submittedName>
</protein>
<evidence type="ECO:0000313" key="2">
    <source>
        <dbReference type="Proteomes" id="UP000005234"/>
    </source>
</evidence>
<dbReference type="HOGENOM" id="CLU_058792_0_0_6"/>